<evidence type="ECO:0000313" key="2">
    <source>
        <dbReference type="Proteomes" id="UP000245626"/>
    </source>
</evidence>
<reference evidence="1 2" key="1">
    <citation type="journal article" date="2018" name="Mol. Biol. Evol.">
        <title>Broad Genomic Sampling Reveals a Smut Pathogenic Ancestry of the Fungal Clade Ustilaginomycotina.</title>
        <authorList>
            <person name="Kijpornyongpan T."/>
            <person name="Mondo S.J."/>
            <person name="Barry K."/>
            <person name="Sandor L."/>
            <person name="Lee J."/>
            <person name="Lipzen A."/>
            <person name="Pangilinan J."/>
            <person name="LaButti K."/>
            <person name="Hainaut M."/>
            <person name="Henrissat B."/>
            <person name="Grigoriev I.V."/>
            <person name="Spatafora J.W."/>
            <person name="Aime M.C."/>
        </authorList>
    </citation>
    <scope>NUCLEOTIDE SEQUENCE [LARGE SCALE GENOMIC DNA]</scope>
    <source>
        <strain evidence="1 2">SA 807</strain>
    </source>
</reference>
<dbReference type="EMBL" id="KZ820780">
    <property type="protein sequence ID" value="PWN46684.1"/>
    <property type="molecule type" value="Genomic_DNA"/>
</dbReference>
<keyword evidence="2" id="KW-1185">Reference proteome</keyword>
<gene>
    <name evidence="1" type="ORF">IE53DRAFT_382697</name>
</gene>
<dbReference type="Proteomes" id="UP000245626">
    <property type="component" value="Unassembled WGS sequence"/>
</dbReference>
<organism evidence="1 2">
    <name type="scientific">Violaceomyces palustris</name>
    <dbReference type="NCBI Taxonomy" id="1673888"/>
    <lineage>
        <taxon>Eukaryota</taxon>
        <taxon>Fungi</taxon>
        <taxon>Dikarya</taxon>
        <taxon>Basidiomycota</taxon>
        <taxon>Ustilaginomycotina</taxon>
        <taxon>Ustilaginomycetes</taxon>
        <taxon>Violaceomycetales</taxon>
        <taxon>Violaceomycetaceae</taxon>
        <taxon>Violaceomyces</taxon>
    </lineage>
</organism>
<accession>A0ACD0NLK7</accession>
<evidence type="ECO:0000313" key="1">
    <source>
        <dbReference type="EMBL" id="PWN46684.1"/>
    </source>
</evidence>
<proteinExistence type="predicted"/>
<sequence length="866" mass="92196">MEAISEGTFQGYVSTTHDALLIFEAVRRGIMPKITRRLREDERRLIRSGTVFVFDERESGIKRWTDGLLWSPSRILWNFLVYRQIDKKSVKPPADQPAFATSPPGFPLPSAPSGSVLQSSHGVLRPMTLVQSPDGTLLDDPIGQGTFNQYGPPAPASTYQDHGYIGNGFHHARSVSDSNAMVSSSNWTSNAISSIGSSGHAASGMIGPAGIAPGSPIIKKKETEFERSLVGSLTNSYPFLKEGLCKKTISIQVEGSTQHLISYYTVDDVRSGRLRTPSSLPEIAALCISPIFLNKSNFRNPPHIEVGPDGIPRYRGDMAEGSAARPSGHNSGSEGTTSGSESRETKSMGSPSLSLVPYSPTQISDGSSIGFDPYHRHPHQIGGSGLFPGATLSSASAHGISMQRRTSEVQLRHRSASRFEPYPQGGHGHSSPTSPYYSPPTTPYFQNPQQVQGAGTLTNNRRSSSSAVRGWPFGSQTFQAGQWQSTPPGISSSGATSPAGASHMNSSDGSHSEPYYPFPSQTALAGHQRIQHQPSPLGTLGLQTKVEQRSQFNDSSFQLQPPRPYRASWDAGGSGGSSNLASTGMATNPYSTDTSSSLAGQTMSSMPVYSQPPMAHLGEDNNAPSPPSSSSYTSHQSFGNPNQGMVGDALTSRHQPVAWSKSFSSGSHTEDKRAQSPSSFAMPPPAAPGSASRWASSFDNTGETPIAYNNASPTSGGPVDAGGSSNFTPSGAVGAPHEDSSAHAYSSQEHQHQHQHQYQHPSQGQEHHALHPQTQHIGGNQAQSQLSGWQTEPSGSIQTVMVKQEDQWDSMYAPLPAPISARYRLDDGSRPGSADSIHRRASTASSVETSSGLERVMLTKPGGGGQ</sequence>
<name>A0ACD0NLK7_9BASI</name>
<protein>
    <submittedName>
        <fullName evidence="1">Uncharacterized protein</fullName>
    </submittedName>
</protein>